<evidence type="ECO:0000256" key="1">
    <source>
        <dbReference type="ARBA" id="ARBA00006270"/>
    </source>
</evidence>
<proteinExistence type="inferred from homology"/>
<dbReference type="Gene3D" id="3.40.50.300">
    <property type="entry name" value="P-loop containing nucleotide triphosphate hydrolases"/>
    <property type="match status" value="1"/>
</dbReference>
<organism evidence="4 5">
    <name type="scientific">Lepeophtheirus salmonis</name>
    <name type="common">Salmon louse</name>
    <name type="synonym">Caligus salmonis</name>
    <dbReference type="NCBI Taxonomy" id="72036"/>
    <lineage>
        <taxon>Eukaryota</taxon>
        <taxon>Metazoa</taxon>
        <taxon>Ecdysozoa</taxon>
        <taxon>Arthropoda</taxon>
        <taxon>Crustacea</taxon>
        <taxon>Multicrustacea</taxon>
        <taxon>Hexanauplia</taxon>
        <taxon>Copepoda</taxon>
        <taxon>Siphonostomatoida</taxon>
        <taxon>Caligidae</taxon>
        <taxon>Lepeophtheirus</taxon>
    </lineage>
</organism>
<reference evidence="4" key="1">
    <citation type="submission" date="2021-02" db="EMBL/GenBank/DDBJ databases">
        <authorList>
            <person name="Bekaert M."/>
        </authorList>
    </citation>
    <scope>NUCLEOTIDE SEQUENCE</scope>
    <source>
        <strain evidence="4">IoA-00</strain>
    </source>
</reference>
<dbReference type="PRINTS" id="PR00449">
    <property type="entry name" value="RASTRNSFRMNG"/>
</dbReference>
<protein>
    <submittedName>
        <fullName evidence="4">RAB24</fullName>
    </submittedName>
</protein>
<dbReference type="InterPro" id="IPR011611">
    <property type="entry name" value="PfkB_dom"/>
</dbReference>
<comment type="similarity">
    <text evidence="1">Belongs to the small GTPase superfamily. Rab family.</text>
</comment>
<feature type="domain" description="Carbohydrate kinase PfkB" evidence="3">
    <location>
        <begin position="151"/>
        <end position="240"/>
    </location>
</feature>
<dbReference type="SUPFAM" id="SSF53613">
    <property type="entry name" value="Ribokinase-like"/>
    <property type="match status" value="1"/>
</dbReference>
<dbReference type="Pfam" id="PF00071">
    <property type="entry name" value="Ras"/>
    <property type="match status" value="1"/>
</dbReference>
<name>A0A7R8H228_LEPSM</name>
<accession>A0A7R8H228</accession>
<dbReference type="PROSITE" id="PS51419">
    <property type="entry name" value="RAB"/>
    <property type="match status" value="1"/>
</dbReference>
<dbReference type="InterPro" id="IPR029056">
    <property type="entry name" value="Ribokinase-like"/>
</dbReference>
<dbReference type="GO" id="GO:0006796">
    <property type="term" value="P:phosphate-containing compound metabolic process"/>
    <property type="evidence" value="ECO:0007669"/>
    <property type="project" value="UniProtKB-ARBA"/>
</dbReference>
<dbReference type="SMART" id="SM00175">
    <property type="entry name" value="RAB"/>
    <property type="match status" value="1"/>
</dbReference>
<keyword evidence="5" id="KW-1185">Reference proteome</keyword>
<dbReference type="InterPro" id="IPR001806">
    <property type="entry name" value="Small_GTPase"/>
</dbReference>
<dbReference type="Pfam" id="PF00294">
    <property type="entry name" value="PfkB"/>
    <property type="match status" value="1"/>
</dbReference>
<dbReference type="PROSITE" id="PS51421">
    <property type="entry name" value="RAS"/>
    <property type="match status" value="1"/>
</dbReference>
<dbReference type="SUPFAM" id="SSF52540">
    <property type="entry name" value="P-loop containing nucleoside triphosphate hydrolases"/>
    <property type="match status" value="1"/>
</dbReference>
<dbReference type="SMART" id="SM00174">
    <property type="entry name" value="RHO"/>
    <property type="match status" value="1"/>
</dbReference>
<dbReference type="AlphaFoldDB" id="A0A7R8H228"/>
<sequence length="466" mass="52210">MAKTIVYCGGIFRDEVTVVERFPRDGETVFATEYFSGYGGKSANQSVAASMLRENNNEFNIYFLGQVGCDPNGIDSNKPTGIASISLESSTGENKIIVYKGANELFGKEAAINALQTLKKVESISWLKQNALSGNVDIFESLNTLLNLCPIIIITLGSEGAVFKSRSTPKPVAISISEKYKPTKIVDTTGAGDSFIGSLSYYLGIHAQSELPTDSQLEEMIRRACIIAAFSITKKGTQSSYFPRNDLPPELKRRKSKVISVVPDFKVVTLGESGCGKTSLVQWFLKRRKLDQSEIGATVTPAFTRFKFIDDDNDLGNDGLSMGLWDTAGSERFLSLSRLYYRDAFAALLCYDVSDEYSWNRLRYWINELQENESNCRIYIVGCKADLPRQICPEKVSELADEYTSILYETSSETGFQIEEVFYNIYNDYKDHLRIKRKLDDEEITKVSKINLSSEPIEPIKRRCSC</sequence>
<dbReference type="Proteomes" id="UP000675881">
    <property type="component" value="Chromosome 13"/>
</dbReference>
<dbReference type="InterPro" id="IPR005225">
    <property type="entry name" value="Small_GTP-bd"/>
</dbReference>
<dbReference type="SMART" id="SM00173">
    <property type="entry name" value="RAS"/>
    <property type="match status" value="1"/>
</dbReference>
<dbReference type="OrthoDB" id="6475378at2759"/>
<dbReference type="GO" id="GO:0003924">
    <property type="term" value="F:GTPase activity"/>
    <property type="evidence" value="ECO:0007669"/>
    <property type="project" value="InterPro"/>
</dbReference>
<dbReference type="InterPro" id="IPR027417">
    <property type="entry name" value="P-loop_NTPase"/>
</dbReference>
<dbReference type="Gene3D" id="3.40.1190.20">
    <property type="match status" value="2"/>
</dbReference>
<dbReference type="PANTHER" id="PTHR47978">
    <property type="match status" value="1"/>
</dbReference>
<evidence type="ECO:0000256" key="2">
    <source>
        <dbReference type="ARBA" id="ARBA00022741"/>
    </source>
</evidence>
<keyword evidence="2" id="KW-0547">Nucleotide-binding</keyword>
<evidence type="ECO:0000313" key="4">
    <source>
        <dbReference type="EMBL" id="CAF2822186.1"/>
    </source>
</evidence>
<dbReference type="NCBIfam" id="TIGR00231">
    <property type="entry name" value="small_GTP"/>
    <property type="match status" value="1"/>
</dbReference>
<evidence type="ECO:0000313" key="5">
    <source>
        <dbReference type="Proteomes" id="UP000675881"/>
    </source>
</evidence>
<dbReference type="EMBL" id="HG994592">
    <property type="protein sequence ID" value="CAF2822186.1"/>
    <property type="molecule type" value="Genomic_DNA"/>
</dbReference>
<gene>
    <name evidence="4" type="ORF">LSAA_4252</name>
</gene>
<dbReference type="GO" id="GO:0005525">
    <property type="term" value="F:GTP binding"/>
    <property type="evidence" value="ECO:0007669"/>
    <property type="project" value="InterPro"/>
</dbReference>
<evidence type="ECO:0000259" key="3">
    <source>
        <dbReference type="Pfam" id="PF00294"/>
    </source>
</evidence>